<proteinExistence type="predicted"/>
<dbReference type="InterPro" id="IPR000182">
    <property type="entry name" value="GNAT_dom"/>
</dbReference>
<name>A0ABW3AHY7_9MICO</name>
<evidence type="ECO:0000313" key="2">
    <source>
        <dbReference type="EMBL" id="MFD0790385.1"/>
    </source>
</evidence>
<reference evidence="3" key="1">
    <citation type="journal article" date="2019" name="Int. J. Syst. Evol. Microbiol.">
        <title>The Global Catalogue of Microorganisms (GCM) 10K type strain sequencing project: providing services to taxonomists for standard genome sequencing and annotation.</title>
        <authorList>
            <consortium name="The Broad Institute Genomics Platform"/>
            <consortium name="The Broad Institute Genome Sequencing Center for Infectious Disease"/>
            <person name="Wu L."/>
            <person name="Ma J."/>
        </authorList>
    </citation>
    <scope>NUCLEOTIDE SEQUENCE [LARGE SCALE GENOMIC DNA]</scope>
    <source>
        <strain evidence="3">CCUG 54523</strain>
    </source>
</reference>
<dbReference type="EC" id="2.3.-.-" evidence="2"/>
<feature type="domain" description="N-acetyltransferase" evidence="1">
    <location>
        <begin position="23"/>
        <end position="186"/>
    </location>
</feature>
<dbReference type="EMBL" id="JBHTII010000001">
    <property type="protein sequence ID" value="MFD0790385.1"/>
    <property type="molecule type" value="Genomic_DNA"/>
</dbReference>
<dbReference type="SUPFAM" id="SSF55729">
    <property type="entry name" value="Acyl-CoA N-acyltransferases (Nat)"/>
    <property type="match status" value="1"/>
</dbReference>
<organism evidence="2 3">
    <name type="scientific">Microbacterium insulae</name>
    <dbReference type="NCBI Taxonomy" id="483014"/>
    <lineage>
        <taxon>Bacteria</taxon>
        <taxon>Bacillati</taxon>
        <taxon>Actinomycetota</taxon>
        <taxon>Actinomycetes</taxon>
        <taxon>Micrococcales</taxon>
        <taxon>Microbacteriaceae</taxon>
        <taxon>Microbacterium</taxon>
    </lineage>
</organism>
<dbReference type="RefSeq" id="WP_204978182.1">
    <property type="nucleotide sequence ID" value="NZ_JBHTII010000001.1"/>
</dbReference>
<dbReference type="Gene3D" id="3.40.630.30">
    <property type="match status" value="1"/>
</dbReference>
<dbReference type="GO" id="GO:0016746">
    <property type="term" value="F:acyltransferase activity"/>
    <property type="evidence" value="ECO:0007669"/>
    <property type="project" value="UniProtKB-KW"/>
</dbReference>
<dbReference type="PANTHER" id="PTHR43415">
    <property type="entry name" value="SPERMIDINE N(1)-ACETYLTRANSFERASE"/>
    <property type="match status" value="1"/>
</dbReference>
<dbReference type="Proteomes" id="UP001597055">
    <property type="component" value="Unassembled WGS sequence"/>
</dbReference>
<comment type="caution">
    <text evidence="2">The sequence shown here is derived from an EMBL/GenBank/DDBJ whole genome shotgun (WGS) entry which is preliminary data.</text>
</comment>
<dbReference type="CDD" id="cd04301">
    <property type="entry name" value="NAT_SF"/>
    <property type="match status" value="1"/>
</dbReference>
<keyword evidence="2" id="KW-0012">Acyltransferase</keyword>
<accession>A0ABW3AHY7</accession>
<sequence length="196" mass="20877">MAGSPSRSDGADEVAGRPGQAVVELRAHTTADVDVLYAVAADLGTWEERNPSLPSPLTRTAYEARLAQVDGGQDKGVTFVVEADGVAVGSVSLFSFDDLARHAEVGIALLAEARGRGIGTAAIQQILEFAFVRCNLHRVHLQAIASNRAGIRAYEKAGFAVEGHLRDHAWVRGRYEDIVVMGLLRSESEARNLSAG</sequence>
<dbReference type="PANTHER" id="PTHR43415:SF3">
    <property type="entry name" value="GNAT-FAMILY ACETYLTRANSFERASE"/>
    <property type="match status" value="1"/>
</dbReference>
<dbReference type="InterPro" id="IPR016181">
    <property type="entry name" value="Acyl_CoA_acyltransferase"/>
</dbReference>
<dbReference type="PROSITE" id="PS51186">
    <property type="entry name" value="GNAT"/>
    <property type="match status" value="1"/>
</dbReference>
<dbReference type="Pfam" id="PF13302">
    <property type="entry name" value="Acetyltransf_3"/>
    <property type="match status" value="1"/>
</dbReference>
<gene>
    <name evidence="2" type="ORF">ACFQ0P_08245</name>
</gene>
<keyword evidence="3" id="KW-1185">Reference proteome</keyword>
<evidence type="ECO:0000313" key="3">
    <source>
        <dbReference type="Proteomes" id="UP001597055"/>
    </source>
</evidence>
<protein>
    <submittedName>
        <fullName evidence="2">GNAT family N-acetyltransferase</fullName>
        <ecNumber evidence="2">2.3.-.-</ecNumber>
    </submittedName>
</protein>
<evidence type="ECO:0000259" key="1">
    <source>
        <dbReference type="PROSITE" id="PS51186"/>
    </source>
</evidence>
<keyword evidence="2" id="KW-0808">Transferase</keyword>